<keyword evidence="4 9" id="KW-0349">Heme</keyword>
<dbReference type="Pfam" id="PF00067">
    <property type="entry name" value="p450"/>
    <property type="match status" value="1"/>
</dbReference>
<evidence type="ECO:0000256" key="4">
    <source>
        <dbReference type="ARBA" id="ARBA00022617"/>
    </source>
</evidence>
<evidence type="ECO:0000256" key="1">
    <source>
        <dbReference type="ARBA" id="ARBA00001971"/>
    </source>
</evidence>
<dbReference type="PANTHER" id="PTHR24305">
    <property type="entry name" value="CYTOCHROME P450"/>
    <property type="match status" value="1"/>
</dbReference>
<dbReference type="GO" id="GO:0004497">
    <property type="term" value="F:monooxygenase activity"/>
    <property type="evidence" value="ECO:0007669"/>
    <property type="project" value="UniProtKB-KW"/>
</dbReference>
<keyword evidence="7 9" id="KW-0408">Iron</keyword>
<keyword evidence="10" id="KW-0812">Transmembrane</keyword>
<dbReference type="AlphaFoldDB" id="A0A9P3FXS8"/>
<evidence type="ECO:0000256" key="2">
    <source>
        <dbReference type="ARBA" id="ARBA00005179"/>
    </source>
</evidence>
<comment type="pathway">
    <text evidence="2">Secondary metabolite biosynthesis.</text>
</comment>
<dbReference type="PRINTS" id="PR00463">
    <property type="entry name" value="EP450I"/>
</dbReference>
<keyword evidence="10" id="KW-0472">Membrane</keyword>
<dbReference type="InterPro" id="IPR002401">
    <property type="entry name" value="Cyt_P450_E_grp-I"/>
</dbReference>
<evidence type="ECO:0000256" key="6">
    <source>
        <dbReference type="ARBA" id="ARBA00023002"/>
    </source>
</evidence>
<dbReference type="InterPro" id="IPR050121">
    <property type="entry name" value="Cytochrome_P450_monoxygenase"/>
</dbReference>
<reference evidence="11 12" key="1">
    <citation type="submission" date="2021-08" db="EMBL/GenBank/DDBJ databases">
        <title>Draft Genome Sequence of Phanerochaete sordida strain YK-624.</title>
        <authorList>
            <person name="Mori T."/>
            <person name="Dohra H."/>
            <person name="Suzuki T."/>
            <person name="Kawagishi H."/>
            <person name="Hirai H."/>
        </authorList>
    </citation>
    <scope>NUCLEOTIDE SEQUENCE [LARGE SCALE GENOMIC DNA]</scope>
    <source>
        <strain evidence="11 12">YK-624</strain>
    </source>
</reference>
<evidence type="ECO:0000256" key="3">
    <source>
        <dbReference type="ARBA" id="ARBA00010617"/>
    </source>
</evidence>
<keyword evidence="12" id="KW-1185">Reference proteome</keyword>
<evidence type="ECO:0000256" key="8">
    <source>
        <dbReference type="ARBA" id="ARBA00023033"/>
    </source>
</evidence>
<dbReference type="EMBL" id="BPQB01000001">
    <property type="protein sequence ID" value="GJE84195.1"/>
    <property type="molecule type" value="Genomic_DNA"/>
</dbReference>
<keyword evidence="10" id="KW-1133">Transmembrane helix</keyword>
<evidence type="ECO:0000256" key="10">
    <source>
        <dbReference type="SAM" id="Phobius"/>
    </source>
</evidence>
<protein>
    <submittedName>
        <fullName evidence="11">Cytochrome P450</fullName>
    </submittedName>
</protein>
<evidence type="ECO:0000313" key="12">
    <source>
        <dbReference type="Proteomes" id="UP000703269"/>
    </source>
</evidence>
<dbReference type="InterPro" id="IPR036396">
    <property type="entry name" value="Cyt_P450_sf"/>
</dbReference>
<name>A0A9P3FXS8_9APHY</name>
<dbReference type="SUPFAM" id="SSF48264">
    <property type="entry name" value="Cytochrome P450"/>
    <property type="match status" value="1"/>
</dbReference>
<dbReference type="Proteomes" id="UP000703269">
    <property type="component" value="Unassembled WGS sequence"/>
</dbReference>
<feature type="transmembrane region" description="Helical" evidence="10">
    <location>
        <begin position="55"/>
        <end position="77"/>
    </location>
</feature>
<dbReference type="GO" id="GO:0005506">
    <property type="term" value="F:iron ion binding"/>
    <property type="evidence" value="ECO:0007669"/>
    <property type="project" value="InterPro"/>
</dbReference>
<evidence type="ECO:0000256" key="5">
    <source>
        <dbReference type="ARBA" id="ARBA00022723"/>
    </source>
</evidence>
<comment type="caution">
    <text evidence="11">The sequence shown here is derived from an EMBL/GenBank/DDBJ whole genome shotgun (WGS) entry which is preliminary data.</text>
</comment>
<keyword evidence="5 9" id="KW-0479">Metal-binding</keyword>
<proteinExistence type="inferred from homology"/>
<organism evidence="11 12">
    <name type="scientific">Phanerochaete sordida</name>
    <dbReference type="NCBI Taxonomy" id="48140"/>
    <lineage>
        <taxon>Eukaryota</taxon>
        <taxon>Fungi</taxon>
        <taxon>Dikarya</taxon>
        <taxon>Basidiomycota</taxon>
        <taxon>Agaricomycotina</taxon>
        <taxon>Agaricomycetes</taxon>
        <taxon>Polyporales</taxon>
        <taxon>Phanerochaetaceae</taxon>
        <taxon>Phanerochaete</taxon>
    </lineage>
</organism>
<keyword evidence="8" id="KW-0503">Monooxygenase</keyword>
<sequence>MMWSTTAHILAPSLAGCAYFYYCDPRGHLVLIATLSTYSILAVQDYLALGSIPHAAYHALLAVAAQMLLVTLAVVAYRLSPLHPLWKFPGPMLERITSLRMAYFANTGRRTPYVAELHEKYGTFVRIGPNKLSIKSVDAIHPIYASAQAFDKAISYRMGLIQNNSLFFLRDKPAHGRSKRVWSGALTNHAINQWDGPMENRTTQLIDCMARRQDSSGVVDLSTCFQHWSFDFDGDWALGEGQHDSIEFMRDGDPAGVVESGEQAILMLETFGEVPALFDIISSLPINDGYLKLEKLAHKELRKRLKTDTQNGWDLFSFLMAQRDDYTQAPMNETDLHTSAVLAFDAGGDTTAGFLSLTMFHLLHNRSSYIKLRQELDDTFPSGELTAEQHAALADLPYLGAVVNEGLRVGAAFPGFPRVVPPGGALLAGQFVPGGTIVGVPSFAVHTDPANFWPEPCAFRPERWFEDGLGPGTVTRREAFMAFQFGPFRCVGKGLALREMHVVLSRLLLAYDLEFAPDFDPEAFLKGWSNTRTNVIRYHLRVQAKRRQR</sequence>
<feature type="transmembrane region" description="Helical" evidence="10">
    <location>
        <begin position="29"/>
        <end position="49"/>
    </location>
</feature>
<keyword evidence="6" id="KW-0560">Oxidoreductase</keyword>
<comment type="cofactor">
    <cofactor evidence="1 9">
        <name>heme</name>
        <dbReference type="ChEBI" id="CHEBI:30413"/>
    </cofactor>
</comment>
<accession>A0A9P3FXS8</accession>
<dbReference type="Gene3D" id="1.10.630.10">
    <property type="entry name" value="Cytochrome P450"/>
    <property type="match status" value="1"/>
</dbReference>
<evidence type="ECO:0000256" key="7">
    <source>
        <dbReference type="ARBA" id="ARBA00023004"/>
    </source>
</evidence>
<evidence type="ECO:0000256" key="9">
    <source>
        <dbReference type="PIRSR" id="PIRSR602401-1"/>
    </source>
</evidence>
<dbReference type="OrthoDB" id="6692864at2759"/>
<dbReference type="GO" id="GO:0016705">
    <property type="term" value="F:oxidoreductase activity, acting on paired donors, with incorporation or reduction of molecular oxygen"/>
    <property type="evidence" value="ECO:0007669"/>
    <property type="project" value="InterPro"/>
</dbReference>
<dbReference type="PANTHER" id="PTHR24305:SF166">
    <property type="entry name" value="CYTOCHROME P450 12A4, MITOCHONDRIAL-RELATED"/>
    <property type="match status" value="1"/>
</dbReference>
<comment type="similarity">
    <text evidence="3">Belongs to the cytochrome P450 family.</text>
</comment>
<feature type="binding site" description="axial binding residue" evidence="9">
    <location>
        <position position="490"/>
    </location>
    <ligand>
        <name>heme</name>
        <dbReference type="ChEBI" id="CHEBI:30413"/>
    </ligand>
    <ligandPart>
        <name>Fe</name>
        <dbReference type="ChEBI" id="CHEBI:18248"/>
    </ligandPart>
</feature>
<gene>
    <name evidence="11" type="ORF">PsYK624_002710</name>
</gene>
<dbReference type="GO" id="GO:0020037">
    <property type="term" value="F:heme binding"/>
    <property type="evidence" value="ECO:0007669"/>
    <property type="project" value="InterPro"/>
</dbReference>
<dbReference type="InterPro" id="IPR001128">
    <property type="entry name" value="Cyt_P450"/>
</dbReference>
<evidence type="ECO:0000313" key="11">
    <source>
        <dbReference type="EMBL" id="GJE84195.1"/>
    </source>
</evidence>
<dbReference type="PRINTS" id="PR00385">
    <property type="entry name" value="P450"/>
</dbReference>